<evidence type="ECO:0000313" key="1">
    <source>
        <dbReference type="Proteomes" id="UP000887566"/>
    </source>
</evidence>
<name>A0A914UUV2_9BILA</name>
<dbReference type="PANTHER" id="PTHR38696:SF1">
    <property type="entry name" value="MEDIATOR OF RNA POLYMERASE II TRANSCRIPTION SUBUNIT 13"/>
    <property type="match status" value="1"/>
</dbReference>
<dbReference type="WBParaSite" id="PSAMB.scaffold12824size2566.g35110.t1">
    <property type="protein sequence ID" value="PSAMB.scaffold12824size2566.g35110.t1"/>
    <property type="gene ID" value="PSAMB.scaffold12824size2566.g35110"/>
</dbReference>
<proteinExistence type="predicted"/>
<evidence type="ECO:0000313" key="2">
    <source>
        <dbReference type="WBParaSite" id="PSAMB.scaffold12824size2566.g35110.t1"/>
    </source>
</evidence>
<dbReference type="PANTHER" id="PTHR38696">
    <property type="entry name" value="MEDIATOR OF RNA POLYMERASE II TRANSCRIPTION SUBUNIT 13"/>
    <property type="match status" value="1"/>
</dbReference>
<protein>
    <submittedName>
        <fullName evidence="2">DUF2971 domain-containing protein</fullName>
    </submittedName>
</protein>
<reference evidence="2" key="1">
    <citation type="submission" date="2022-11" db="UniProtKB">
        <authorList>
            <consortium name="WormBaseParasite"/>
        </authorList>
    </citation>
    <scope>IDENTIFICATION</scope>
</reference>
<organism evidence="1 2">
    <name type="scientific">Plectus sambesii</name>
    <dbReference type="NCBI Taxonomy" id="2011161"/>
    <lineage>
        <taxon>Eukaryota</taxon>
        <taxon>Metazoa</taxon>
        <taxon>Ecdysozoa</taxon>
        <taxon>Nematoda</taxon>
        <taxon>Chromadorea</taxon>
        <taxon>Plectida</taxon>
        <taxon>Plectina</taxon>
        <taxon>Plectoidea</taxon>
        <taxon>Plectidae</taxon>
        <taxon>Plectus</taxon>
    </lineage>
</organism>
<accession>A0A914UUV2</accession>
<sequence>MRLMGMPWVSENDEGMDARRFILQMLHELQEIGWFLYNTANVKGTADCMFFIRHPNGEDGWDEKSDFSMISLNNNDRLRLIDCDEKMPARFRKCIDTHWGKGLIQREGQFHGAYEFKFKGEPWCADAQDVVYSRYLIVKVIEMLRKHGWEFYHAVDMTRKLNDKAVMIFRKSTPKEVIHWALAPAEVDKLRVIGAPNSVIETVRKFIQHYYPNGITSENPNFYSCHEFKMKGMPWYEFAASKK</sequence>
<dbReference type="AlphaFoldDB" id="A0A914UUV2"/>
<dbReference type="Proteomes" id="UP000887566">
    <property type="component" value="Unplaced"/>
</dbReference>
<keyword evidence="1" id="KW-1185">Reference proteome</keyword>